<dbReference type="KEGG" id="tva:4759748"/>
<dbReference type="STRING" id="5722.A2EZL0"/>
<dbReference type="Gene3D" id="3.30.70.330">
    <property type="match status" value="1"/>
</dbReference>
<feature type="region of interest" description="Disordered" evidence="2">
    <location>
        <begin position="195"/>
        <end position="314"/>
    </location>
</feature>
<proteinExistence type="predicted"/>
<dbReference type="SUPFAM" id="SSF54928">
    <property type="entry name" value="RNA-binding domain, RBD"/>
    <property type="match status" value="1"/>
</dbReference>
<dbReference type="PROSITE" id="PS50102">
    <property type="entry name" value="RRM"/>
    <property type="match status" value="1"/>
</dbReference>
<dbReference type="EMBL" id="DS113553">
    <property type="protein sequence ID" value="EAY01918.1"/>
    <property type="molecule type" value="Genomic_DNA"/>
</dbReference>
<evidence type="ECO:0000259" key="3">
    <source>
        <dbReference type="PROSITE" id="PS50102"/>
    </source>
</evidence>
<organism evidence="4 5">
    <name type="scientific">Trichomonas vaginalis (strain ATCC PRA-98 / G3)</name>
    <dbReference type="NCBI Taxonomy" id="412133"/>
    <lineage>
        <taxon>Eukaryota</taxon>
        <taxon>Metamonada</taxon>
        <taxon>Parabasalia</taxon>
        <taxon>Trichomonadida</taxon>
        <taxon>Trichomonadidae</taxon>
        <taxon>Trichomonas</taxon>
    </lineage>
</organism>
<dbReference type="SMR" id="A2EZL0"/>
<dbReference type="RefSeq" id="XP_001314457.1">
    <property type="nucleotide sequence ID" value="XM_001314437.1"/>
</dbReference>
<sequence>MSSLYVSNLPQAFDENEFRKLFQPFGEIERVDIPDRHGAANLIAYVHFQDPNASSSAVASLNDVTFMGKKLKIEISTKQKRTHQPIQRSMNGAPEPPQYNVPRPRPPNTHHKSNLFPFQDPEKFYSLPCRMLPVHNAQIEPNSPNMPLNLTIPSFEREGQTYSLSTTILVNKQPTDALVFFLPLPKKNEVNEFAQNYNNPTSYPPPAGSYPPHAPIQGGQYNTLYQPPYPNQMQSIPPQSYNHPPYDNSYNPGHSVHVQPPPPGPSNSTSDAPTQSAEENSPAYNEKPQYAPDPQGADDNSSRDDSDSPSWLAK</sequence>
<evidence type="ECO:0000256" key="1">
    <source>
        <dbReference type="PROSITE-ProRule" id="PRU00176"/>
    </source>
</evidence>
<accession>A2EZL0</accession>
<protein>
    <recommendedName>
        <fullName evidence="3">RRM domain-containing protein</fullName>
    </recommendedName>
</protein>
<reference evidence="4" key="2">
    <citation type="journal article" date="2007" name="Science">
        <title>Draft genome sequence of the sexually transmitted pathogen Trichomonas vaginalis.</title>
        <authorList>
            <person name="Carlton J.M."/>
            <person name="Hirt R.P."/>
            <person name="Silva J.C."/>
            <person name="Delcher A.L."/>
            <person name="Schatz M."/>
            <person name="Zhao Q."/>
            <person name="Wortman J.R."/>
            <person name="Bidwell S.L."/>
            <person name="Alsmark U.C.M."/>
            <person name="Besteiro S."/>
            <person name="Sicheritz-Ponten T."/>
            <person name="Noel C.J."/>
            <person name="Dacks J.B."/>
            <person name="Foster P.G."/>
            <person name="Simillion C."/>
            <person name="Van de Peer Y."/>
            <person name="Miranda-Saavedra D."/>
            <person name="Barton G.J."/>
            <person name="Westrop G.D."/>
            <person name="Mueller S."/>
            <person name="Dessi D."/>
            <person name="Fiori P.L."/>
            <person name="Ren Q."/>
            <person name="Paulsen I."/>
            <person name="Zhang H."/>
            <person name="Bastida-Corcuera F.D."/>
            <person name="Simoes-Barbosa A."/>
            <person name="Brown M.T."/>
            <person name="Hayes R.D."/>
            <person name="Mukherjee M."/>
            <person name="Okumura C.Y."/>
            <person name="Schneider R."/>
            <person name="Smith A.J."/>
            <person name="Vanacova S."/>
            <person name="Villalvazo M."/>
            <person name="Haas B.J."/>
            <person name="Pertea M."/>
            <person name="Feldblyum T.V."/>
            <person name="Utterback T.R."/>
            <person name="Shu C.L."/>
            <person name="Osoegawa K."/>
            <person name="de Jong P.J."/>
            <person name="Hrdy I."/>
            <person name="Horvathova L."/>
            <person name="Zubacova Z."/>
            <person name="Dolezal P."/>
            <person name="Malik S.B."/>
            <person name="Logsdon J.M. Jr."/>
            <person name="Henze K."/>
            <person name="Gupta A."/>
            <person name="Wang C.C."/>
            <person name="Dunne R.L."/>
            <person name="Upcroft J.A."/>
            <person name="Upcroft P."/>
            <person name="White O."/>
            <person name="Salzberg S.L."/>
            <person name="Tang P."/>
            <person name="Chiu C.-H."/>
            <person name="Lee Y.-S."/>
            <person name="Embley T.M."/>
            <person name="Coombs G.H."/>
            <person name="Mottram J.C."/>
            <person name="Tachezy J."/>
            <person name="Fraser-Liggett C.M."/>
            <person name="Johnson P.J."/>
        </authorList>
    </citation>
    <scope>NUCLEOTIDE SEQUENCE [LARGE SCALE GENOMIC DNA]</scope>
    <source>
        <strain evidence="4">G3</strain>
    </source>
</reference>
<keyword evidence="5" id="KW-1185">Reference proteome</keyword>
<dbReference type="Proteomes" id="UP000001542">
    <property type="component" value="Unassembled WGS sequence"/>
</dbReference>
<dbReference type="FunFam" id="3.30.70.330:FF:001790">
    <property type="match status" value="1"/>
</dbReference>
<dbReference type="AlphaFoldDB" id="A2EZL0"/>
<dbReference type="PANTHER" id="PTHR23147">
    <property type="entry name" value="SERINE/ARGININE RICH SPLICING FACTOR"/>
    <property type="match status" value="1"/>
</dbReference>
<gene>
    <name evidence="4" type="ORF">TVAG_068850</name>
</gene>
<feature type="region of interest" description="Disordered" evidence="2">
    <location>
        <begin position="77"/>
        <end position="112"/>
    </location>
</feature>
<evidence type="ECO:0000256" key="2">
    <source>
        <dbReference type="SAM" id="MobiDB-lite"/>
    </source>
</evidence>
<keyword evidence="1" id="KW-0694">RNA-binding</keyword>
<dbReference type="InterPro" id="IPR050907">
    <property type="entry name" value="SRSF"/>
</dbReference>
<evidence type="ECO:0000313" key="4">
    <source>
        <dbReference type="EMBL" id="EAY01918.1"/>
    </source>
</evidence>
<feature type="compositionally biased region" description="Polar residues" evidence="2">
    <location>
        <begin position="219"/>
        <end position="252"/>
    </location>
</feature>
<name>A2EZL0_TRIV3</name>
<dbReference type="InterPro" id="IPR035979">
    <property type="entry name" value="RBD_domain_sf"/>
</dbReference>
<dbReference type="Pfam" id="PF00076">
    <property type="entry name" value="RRM_1"/>
    <property type="match status" value="1"/>
</dbReference>
<dbReference type="GO" id="GO:0003723">
    <property type="term" value="F:RNA binding"/>
    <property type="evidence" value="ECO:0007669"/>
    <property type="project" value="UniProtKB-UniRule"/>
</dbReference>
<dbReference type="SMART" id="SM00360">
    <property type="entry name" value="RRM"/>
    <property type="match status" value="1"/>
</dbReference>
<dbReference type="InterPro" id="IPR000504">
    <property type="entry name" value="RRM_dom"/>
</dbReference>
<feature type="compositionally biased region" description="Pro residues" evidence="2">
    <location>
        <begin position="202"/>
        <end position="214"/>
    </location>
</feature>
<feature type="compositionally biased region" description="Pro residues" evidence="2">
    <location>
        <begin position="94"/>
        <end position="107"/>
    </location>
</feature>
<feature type="domain" description="RRM" evidence="3">
    <location>
        <begin position="2"/>
        <end position="78"/>
    </location>
</feature>
<dbReference type="InParanoid" id="A2EZL0"/>
<dbReference type="CDD" id="cd00590">
    <property type="entry name" value="RRM_SF"/>
    <property type="match status" value="1"/>
</dbReference>
<evidence type="ECO:0000313" key="5">
    <source>
        <dbReference type="Proteomes" id="UP000001542"/>
    </source>
</evidence>
<dbReference type="VEuPathDB" id="TrichDB:TVAGG3_0923450"/>
<dbReference type="InterPro" id="IPR012677">
    <property type="entry name" value="Nucleotide-bd_a/b_plait_sf"/>
</dbReference>
<dbReference type="OrthoDB" id="5970at2759"/>
<reference evidence="4" key="1">
    <citation type="submission" date="2006-10" db="EMBL/GenBank/DDBJ databases">
        <authorList>
            <person name="Amadeo P."/>
            <person name="Zhao Q."/>
            <person name="Wortman J."/>
            <person name="Fraser-Liggett C."/>
            <person name="Carlton J."/>
        </authorList>
    </citation>
    <scope>NUCLEOTIDE SEQUENCE</scope>
    <source>
        <strain evidence="4">G3</strain>
    </source>
</reference>
<dbReference type="VEuPathDB" id="TrichDB:TVAG_068850"/>
<feature type="compositionally biased region" description="Polar residues" evidence="2">
    <location>
        <begin position="266"/>
        <end position="283"/>
    </location>
</feature>